<evidence type="ECO:0000313" key="2">
    <source>
        <dbReference type="EMBL" id="KAJ9134252.1"/>
    </source>
</evidence>
<accession>A0AA38RD95</accession>
<dbReference type="InterPro" id="IPR000073">
    <property type="entry name" value="AB_hydrolase_1"/>
</dbReference>
<feature type="domain" description="AB hydrolase-1" evidence="1">
    <location>
        <begin position="41"/>
        <end position="283"/>
    </location>
</feature>
<keyword evidence="3" id="KW-1185">Reference proteome</keyword>
<reference evidence="2" key="1">
    <citation type="submission" date="2022-07" db="EMBL/GenBank/DDBJ databases">
        <title>Fungi with potential for degradation of polypropylene.</title>
        <authorList>
            <person name="Gostincar C."/>
        </authorList>
    </citation>
    <scope>NUCLEOTIDE SEQUENCE</scope>
    <source>
        <strain evidence="2">EXF-13308</strain>
    </source>
</reference>
<dbReference type="PANTHER" id="PTHR43798">
    <property type="entry name" value="MONOACYLGLYCEROL LIPASE"/>
    <property type="match status" value="1"/>
</dbReference>
<dbReference type="InterPro" id="IPR029058">
    <property type="entry name" value="AB_hydrolase_fold"/>
</dbReference>
<comment type="caution">
    <text evidence="2">The sequence shown here is derived from an EMBL/GenBank/DDBJ whole genome shotgun (WGS) entry which is preliminary data.</text>
</comment>
<dbReference type="AlphaFoldDB" id="A0AA38RD95"/>
<dbReference type="EMBL" id="JANBVO010000044">
    <property type="protein sequence ID" value="KAJ9134252.1"/>
    <property type="molecule type" value="Genomic_DNA"/>
</dbReference>
<dbReference type="Proteomes" id="UP001174694">
    <property type="component" value="Unassembled WGS sequence"/>
</dbReference>
<protein>
    <submittedName>
        <fullName evidence="2">Alpha/beta-hydrolase</fullName>
    </submittedName>
</protein>
<name>A0AA38RD95_9PEZI</name>
<dbReference type="InterPro" id="IPR050266">
    <property type="entry name" value="AB_hydrolase_sf"/>
</dbReference>
<dbReference type="SUPFAM" id="SSF53474">
    <property type="entry name" value="alpha/beta-Hydrolases"/>
    <property type="match status" value="1"/>
</dbReference>
<evidence type="ECO:0000313" key="3">
    <source>
        <dbReference type="Proteomes" id="UP001174694"/>
    </source>
</evidence>
<dbReference type="GO" id="GO:0046464">
    <property type="term" value="P:acylglycerol catabolic process"/>
    <property type="evidence" value="ECO:0007669"/>
    <property type="project" value="TreeGrafter"/>
</dbReference>
<organism evidence="2 3">
    <name type="scientific">Pleurostoma richardsiae</name>
    <dbReference type="NCBI Taxonomy" id="41990"/>
    <lineage>
        <taxon>Eukaryota</taxon>
        <taxon>Fungi</taxon>
        <taxon>Dikarya</taxon>
        <taxon>Ascomycota</taxon>
        <taxon>Pezizomycotina</taxon>
        <taxon>Sordariomycetes</taxon>
        <taxon>Sordariomycetidae</taxon>
        <taxon>Calosphaeriales</taxon>
        <taxon>Pleurostomataceae</taxon>
        <taxon>Pleurostoma</taxon>
    </lineage>
</organism>
<dbReference type="Gene3D" id="3.40.50.1820">
    <property type="entry name" value="alpha/beta hydrolase"/>
    <property type="match status" value="1"/>
</dbReference>
<dbReference type="PANTHER" id="PTHR43798:SF33">
    <property type="entry name" value="HYDROLASE, PUTATIVE (AFU_ORTHOLOGUE AFUA_2G14860)-RELATED"/>
    <property type="match status" value="1"/>
</dbReference>
<proteinExistence type="predicted"/>
<dbReference type="GO" id="GO:0047372">
    <property type="term" value="F:monoacylglycerol lipase activity"/>
    <property type="evidence" value="ECO:0007669"/>
    <property type="project" value="TreeGrafter"/>
</dbReference>
<gene>
    <name evidence="2" type="ORF">NKR23_g10261</name>
</gene>
<dbReference type="GO" id="GO:0016020">
    <property type="term" value="C:membrane"/>
    <property type="evidence" value="ECO:0007669"/>
    <property type="project" value="TreeGrafter"/>
</dbReference>
<sequence length="300" mass="33772">MVNSTFLEQQGFYVTLSNGQTDHFFIDSFTDPWIPSDDKEVILIQPGFGRSGVFWYHWVPVLARDYVVIRRDLRGHGKSSYPKRLSPWSEEPGVYENHYLYNIETICAEIVDFLDRLGIKTVHFLGESTSGQLGHALAARHPDRISSLITCSSPTYLPDDKQRFLAMNQASWPEALISLDSRGWAAALAQQPGTAPREDPSYQEWWLSEVAKSSADGLAGYAAFLSQLNTRRFLPEISCPVLILAPVNSKAVPMEESEYAANHIPGAELKVIESQGHEIYVESAQACQEVVLQHLSRFRR</sequence>
<dbReference type="Pfam" id="PF00561">
    <property type="entry name" value="Abhydrolase_1"/>
    <property type="match status" value="1"/>
</dbReference>
<evidence type="ECO:0000259" key="1">
    <source>
        <dbReference type="Pfam" id="PF00561"/>
    </source>
</evidence>